<protein>
    <submittedName>
        <fullName evidence="2">Alpha-L-Rha alpha-1,3-L-rhamnosyltransferase</fullName>
    </submittedName>
</protein>
<accession>A0ABM8I2U6</accession>
<dbReference type="EMBL" id="AP027742">
    <property type="protein sequence ID" value="BDZ77309.1"/>
    <property type="molecule type" value="Genomic_DNA"/>
</dbReference>
<organism evidence="2 3">
    <name type="scientific">Claveliimonas bilis</name>
    <dbReference type="NCBI Taxonomy" id="3028070"/>
    <lineage>
        <taxon>Bacteria</taxon>
        <taxon>Bacillati</taxon>
        <taxon>Bacillota</taxon>
        <taxon>Clostridia</taxon>
        <taxon>Lachnospirales</taxon>
        <taxon>Lachnospiraceae</taxon>
        <taxon>Claveliimonas</taxon>
    </lineage>
</organism>
<evidence type="ECO:0000313" key="3">
    <source>
        <dbReference type="Proteomes" id="UP001305815"/>
    </source>
</evidence>
<dbReference type="InterPro" id="IPR001173">
    <property type="entry name" value="Glyco_trans_2-like"/>
</dbReference>
<name>A0ABM8I2U6_9FIRM</name>
<reference evidence="3" key="1">
    <citation type="journal article" date="2023" name="Int. J. Syst. Evol. Microbiol.">
        <title>Claveliimonas bilis gen. nov., sp. nov., deoxycholic acid-producing bacteria isolated from human faeces, and reclassification of Sellimonas monacensis Zenner et al. 2021 as Claveliimonas monacensis comb. nov.</title>
        <authorList>
            <person name="Hisatomi A."/>
            <person name="Kastawa N.W.E.P.G."/>
            <person name="Song I."/>
            <person name="Ohkuma M."/>
            <person name="Fukiya S."/>
            <person name="Sakamoto M."/>
        </authorList>
    </citation>
    <scope>NUCLEOTIDE SEQUENCE [LARGE SCALE GENOMIC DNA]</scope>
    <source>
        <strain evidence="3">12BBH14</strain>
    </source>
</reference>
<gene>
    <name evidence="2" type="ORF">Lac1_14920</name>
</gene>
<keyword evidence="3" id="KW-1185">Reference proteome</keyword>
<dbReference type="InterPro" id="IPR029044">
    <property type="entry name" value="Nucleotide-diphossugar_trans"/>
</dbReference>
<dbReference type="PANTHER" id="PTHR22916:SF3">
    <property type="entry name" value="UDP-GLCNAC:BETAGAL BETA-1,3-N-ACETYLGLUCOSAMINYLTRANSFERASE-LIKE PROTEIN 1"/>
    <property type="match status" value="1"/>
</dbReference>
<dbReference type="Pfam" id="PF00535">
    <property type="entry name" value="Glycos_transf_2"/>
    <property type="match status" value="1"/>
</dbReference>
<evidence type="ECO:0000259" key="1">
    <source>
        <dbReference type="Pfam" id="PF00535"/>
    </source>
</evidence>
<dbReference type="Gene3D" id="3.90.550.10">
    <property type="entry name" value="Spore Coat Polysaccharide Biosynthesis Protein SpsA, Chain A"/>
    <property type="match status" value="1"/>
</dbReference>
<sequence length="300" mass="34711">MYKVKVLMSTYNGEKYLGEQLESIFKQIDVEVSLLVRDDGSTDKTLDILNEWAENHEIIIVKGKNLGYAHSFMALLNSASGADYYAFADQDDVWLPKKLITAIDCMNSGNEKNHLYMSQAIIVDDRLYPIKVKFHKRYITLDRLIAHNFAIGCTMVFDDYLHGILKASPEKMELRAGHDYWISCVACAVGGNIYWDENGYVLYRQHGNNASGKIVSIRQAFRAIKKILYKWKHVRENIAKKILINYSEYISNDDKRILKIAAYYRDNFQTYLRFLLSKKFLSNYFIADVVTKISILICAF</sequence>
<dbReference type="PANTHER" id="PTHR22916">
    <property type="entry name" value="GLYCOSYLTRANSFERASE"/>
    <property type="match status" value="1"/>
</dbReference>
<evidence type="ECO:0000313" key="2">
    <source>
        <dbReference type="EMBL" id="BDZ77309.1"/>
    </source>
</evidence>
<proteinExistence type="predicted"/>
<feature type="domain" description="Glycosyltransferase 2-like" evidence="1">
    <location>
        <begin position="6"/>
        <end position="140"/>
    </location>
</feature>
<dbReference type="Proteomes" id="UP001305815">
    <property type="component" value="Chromosome"/>
</dbReference>
<dbReference type="SUPFAM" id="SSF53448">
    <property type="entry name" value="Nucleotide-diphospho-sugar transferases"/>
    <property type="match status" value="1"/>
</dbReference>